<dbReference type="InterPro" id="IPR036397">
    <property type="entry name" value="RNaseH_sf"/>
</dbReference>
<feature type="non-terminal residue" evidence="11">
    <location>
        <position position="1"/>
    </location>
</feature>
<evidence type="ECO:0000256" key="8">
    <source>
        <dbReference type="ARBA" id="ARBA00022932"/>
    </source>
</evidence>
<dbReference type="EMBL" id="AP019300">
    <property type="protein sequence ID" value="BBH01993.1"/>
    <property type="molecule type" value="Genomic_DNA"/>
</dbReference>
<evidence type="ECO:0000256" key="3">
    <source>
        <dbReference type="ARBA" id="ARBA00022759"/>
    </source>
</evidence>
<dbReference type="PROSITE" id="PS50994">
    <property type="entry name" value="INTEGRASE"/>
    <property type="match status" value="1"/>
</dbReference>
<evidence type="ECO:0000259" key="10">
    <source>
        <dbReference type="PROSITE" id="PS50994"/>
    </source>
</evidence>
<organism evidence="11">
    <name type="scientific">Prunus dulcis</name>
    <name type="common">Almond</name>
    <name type="synonym">Amygdalus dulcis</name>
    <dbReference type="NCBI Taxonomy" id="3755"/>
    <lineage>
        <taxon>Eukaryota</taxon>
        <taxon>Viridiplantae</taxon>
        <taxon>Streptophyta</taxon>
        <taxon>Embryophyta</taxon>
        <taxon>Tracheophyta</taxon>
        <taxon>Spermatophyta</taxon>
        <taxon>Magnoliopsida</taxon>
        <taxon>eudicotyledons</taxon>
        <taxon>Gunneridae</taxon>
        <taxon>Pentapetalae</taxon>
        <taxon>rosids</taxon>
        <taxon>fabids</taxon>
        <taxon>Rosales</taxon>
        <taxon>Rosaceae</taxon>
        <taxon>Amygdaloideae</taxon>
        <taxon>Amygdaleae</taxon>
        <taxon>Prunus</taxon>
    </lineage>
</organism>
<keyword evidence="4" id="KW-0378">Hydrolase</keyword>
<protein>
    <submittedName>
        <fullName evidence="11">ADP glucose pyrophosphorylase large subunit 1</fullName>
    </submittedName>
</protein>
<keyword evidence="1" id="KW-0540">Nuclease</keyword>
<evidence type="ECO:0000313" key="11">
    <source>
        <dbReference type="EMBL" id="BBH01993.1"/>
    </source>
</evidence>
<dbReference type="SUPFAM" id="SSF53098">
    <property type="entry name" value="Ribonuclease H-like"/>
    <property type="match status" value="1"/>
</dbReference>
<dbReference type="InterPro" id="IPR001584">
    <property type="entry name" value="Integrase_cat-core"/>
</dbReference>
<dbReference type="GO" id="GO:0003676">
    <property type="term" value="F:nucleic acid binding"/>
    <property type="evidence" value="ECO:0007669"/>
    <property type="project" value="InterPro"/>
</dbReference>
<evidence type="ECO:0000256" key="9">
    <source>
        <dbReference type="ARBA" id="ARBA00023172"/>
    </source>
</evidence>
<dbReference type="GO" id="GO:0003887">
    <property type="term" value="F:DNA-directed DNA polymerase activity"/>
    <property type="evidence" value="ECO:0007669"/>
    <property type="project" value="UniProtKB-KW"/>
</dbReference>
<accession>A0A4Y1RD72</accession>
<keyword evidence="7" id="KW-0695">RNA-directed DNA polymerase</keyword>
<name>A0A4Y1RD72_PRUDU</name>
<evidence type="ECO:0000256" key="1">
    <source>
        <dbReference type="ARBA" id="ARBA00022722"/>
    </source>
</evidence>
<dbReference type="InterPro" id="IPR039537">
    <property type="entry name" value="Retrotran_Ty1/copia-like"/>
</dbReference>
<dbReference type="GO" id="GO:0003964">
    <property type="term" value="F:RNA-directed DNA polymerase activity"/>
    <property type="evidence" value="ECO:0007669"/>
    <property type="project" value="UniProtKB-KW"/>
</dbReference>
<sequence length="257" mass="29341">RDVSNLVLDLGLVWPSGWPELVGPTPNPGLGATLEPLFLLGLPSPRAGLHRWSGSKSSSPPRAHRGTHGDDFSRMTWIYFLRQKSEVFFILKKFKVVVENQRGLKIKTIRSDGDGEYTSNEFGKFCEDTRLEGQLTTSYTPRQNGVAERKHMTIVQMAKSMLLEKGPMCFGEKFILIGKKSVSYLRVFGSICYAHVHKNFWHKLEENSEKCIFVGCSHTKGYRLYDLKKESYNSRDVICNEETSSNWKKNLSNAFFF</sequence>
<gene>
    <name evidence="11" type="ORF">Prudu_012424</name>
</gene>
<dbReference type="InterPro" id="IPR012337">
    <property type="entry name" value="RNaseH-like_sf"/>
</dbReference>
<dbReference type="Pfam" id="PF25597">
    <property type="entry name" value="SH3_retrovirus"/>
    <property type="match status" value="1"/>
</dbReference>
<dbReference type="GO" id="GO:0004519">
    <property type="term" value="F:endonuclease activity"/>
    <property type="evidence" value="ECO:0007669"/>
    <property type="project" value="UniProtKB-KW"/>
</dbReference>
<evidence type="ECO:0000256" key="7">
    <source>
        <dbReference type="ARBA" id="ARBA00022918"/>
    </source>
</evidence>
<evidence type="ECO:0000256" key="6">
    <source>
        <dbReference type="ARBA" id="ARBA00022908"/>
    </source>
</evidence>
<keyword evidence="6" id="KW-0229">DNA integration</keyword>
<keyword evidence="8" id="KW-0239">DNA-directed DNA polymerase</keyword>
<dbReference type="GO" id="GO:0015074">
    <property type="term" value="P:DNA integration"/>
    <property type="evidence" value="ECO:0007669"/>
    <property type="project" value="UniProtKB-KW"/>
</dbReference>
<reference evidence="11" key="1">
    <citation type="journal article" date="2019" name="Science">
        <title>Mutation of a bHLH transcription factor allowed almond domestication.</title>
        <authorList>
            <person name="Sanchez-Perez R."/>
            <person name="Pavan S."/>
            <person name="Mazzeo R."/>
            <person name="Moldovan C."/>
            <person name="Aiese Cigliano R."/>
            <person name="Del Cueto J."/>
            <person name="Ricciardi F."/>
            <person name="Lotti C."/>
            <person name="Ricciardi L."/>
            <person name="Dicenta F."/>
            <person name="Lopez-Marques R.L."/>
            <person name="Lindberg Moller B."/>
        </authorList>
    </citation>
    <scope>NUCLEOTIDE SEQUENCE</scope>
</reference>
<keyword evidence="2" id="KW-0479">Metal-binding</keyword>
<dbReference type="GO" id="GO:0006310">
    <property type="term" value="P:DNA recombination"/>
    <property type="evidence" value="ECO:0007669"/>
    <property type="project" value="UniProtKB-KW"/>
</dbReference>
<dbReference type="Gene3D" id="3.30.420.10">
    <property type="entry name" value="Ribonuclease H-like superfamily/Ribonuclease H"/>
    <property type="match status" value="1"/>
</dbReference>
<keyword evidence="3" id="KW-0255">Endonuclease</keyword>
<proteinExistence type="predicted"/>
<dbReference type="PANTHER" id="PTHR42648">
    <property type="entry name" value="TRANSPOSASE, PUTATIVE-RELATED"/>
    <property type="match status" value="1"/>
</dbReference>
<evidence type="ECO:0000256" key="2">
    <source>
        <dbReference type="ARBA" id="ARBA00022723"/>
    </source>
</evidence>
<dbReference type="InterPro" id="IPR057670">
    <property type="entry name" value="SH3_retrovirus"/>
</dbReference>
<keyword evidence="8" id="KW-0808">Transferase</keyword>
<dbReference type="PANTHER" id="PTHR42648:SF11">
    <property type="entry name" value="TRANSPOSON TY4-P GAG-POL POLYPROTEIN"/>
    <property type="match status" value="1"/>
</dbReference>
<feature type="domain" description="Integrase catalytic" evidence="10">
    <location>
        <begin position="41"/>
        <end position="157"/>
    </location>
</feature>
<evidence type="ECO:0000256" key="4">
    <source>
        <dbReference type="ARBA" id="ARBA00022801"/>
    </source>
</evidence>
<dbReference type="AlphaFoldDB" id="A0A4Y1RD72"/>
<dbReference type="GO" id="GO:0046872">
    <property type="term" value="F:metal ion binding"/>
    <property type="evidence" value="ECO:0007669"/>
    <property type="project" value="UniProtKB-KW"/>
</dbReference>
<keyword evidence="5" id="KW-0460">Magnesium</keyword>
<keyword evidence="9" id="KW-0233">DNA recombination</keyword>
<keyword evidence="8" id="KW-0548">Nucleotidyltransferase</keyword>
<dbReference type="GO" id="GO:0016787">
    <property type="term" value="F:hydrolase activity"/>
    <property type="evidence" value="ECO:0007669"/>
    <property type="project" value="UniProtKB-KW"/>
</dbReference>
<evidence type="ECO:0000256" key="5">
    <source>
        <dbReference type="ARBA" id="ARBA00022842"/>
    </source>
</evidence>